<evidence type="ECO:0000256" key="1">
    <source>
        <dbReference type="SAM" id="Phobius"/>
    </source>
</evidence>
<evidence type="ECO:0000313" key="2">
    <source>
        <dbReference type="EMBL" id="QLH07667.1"/>
    </source>
</evidence>
<proteinExistence type="predicted"/>
<keyword evidence="1" id="KW-1133">Transmembrane helix</keyword>
<dbReference type="RefSeq" id="WP_179371544.1">
    <property type="nucleotide sequence ID" value="NZ_CP026995.1"/>
</dbReference>
<protein>
    <submittedName>
        <fullName evidence="2">Uncharacterized protein</fullName>
    </submittedName>
</protein>
<keyword evidence="3" id="KW-1185">Reference proteome</keyword>
<dbReference type="EMBL" id="CP026995">
    <property type="protein sequence ID" value="QLH07667.1"/>
    <property type="molecule type" value="Genomic_DNA"/>
</dbReference>
<feature type="transmembrane region" description="Helical" evidence="1">
    <location>
        <begin position="142"/>
        <end position="160"/>
    </location>
</feature>
<accession>A0A7D5M8J5</accession>
<name>A0A7D5M8J5_9ARCH</name>
<organism evidence="2 3">
    <name type="scientific">Nitrosopumilus ureiphilus</name>
    <dbReference type="NCBI Taxonomy" id="1470067"/>
    <lineage>
        <taxon>Archaea</taxon>
        <taxon>Nitrososphaerota</taxon>
        <taxon>Nitrososphaeria</taxon>
        <taxon>Nitrosopumilales</taxon>
        <taxon>Nitrosopumilaceae</taxon>
        <taxon>Nitrosopumilus</taxon>
    </lineage>
</organism>
<sequence length="162" mass="18643">MPIEFKRESNACEKCKKLDTEVGKITHYTKHGTNLLLCAECIKKREKPYTEICPKCKRLAHKHGGLTFYSDSDSDADADADEPDDIIISDSDSFDDFYDLSKEKSPLFSELICLECHEKKVSKVKKNRKIKREIKNFAKDHWKFWIGTTITIILGIIGLSRL</sequence>
<keyword evidence="1" id="KW-0812">Transmembrane</keyword>
<evidence type="ECO:0000313" key="3">
    <source>
        <dbReference type="Proteomes" id="UP000509478"/>
    </source>
</evidence>
<dbReference type="GeneID" id="56068798"/>
<keyword evidence="1" id="KW-0472">Membrane</keyword>
<dbReference type="AlphaFoldDB" id="A0A7D5M8J5"/>
<dbReference type="KEGG" id="nue:C5F50_11745"/>
<reference evidence="2 3" key="1">
    <citation type="submission" date="2018-02" db="EMBL/GenBank/DDBJ databases">
        <title>Complete genome of Nitrosopumilus ureaphilus PS0.</title>
        <authorList>
            <person name="Qin W."/>
            <person name="Zheng Y."/>
            <person name="Stahl D.A."/>
        </authorList>
    </citation>
    <scope>NUCLEOTIDE SEQUENCE [LARGE SCALE GENOMIC DNA]</scope>
    <source>
        <strain evidence="2 3">PS0</strain>
    </source>
</reference>
<dbReference type="Proteomes" id="UP000509478">
    <property type="component" value="Chromosome"/>
</dbReference>
<gene>
    <name evidence="2" type="ORF">C5F50_11745</name>
</gene>